<feature type="signal peptide" evidence="1">
    <location>
        <begin position="1"/>
        <end position="29"/>
    </location>
</feature>
<feature type="chain" id="PRO_5021389267" description="RHS repeat-associated core domain-containing protein" evidence="1">
    <location>
        <begin position="30"/>
        <end position="1917"/>
    </location>
</feature>
<protein>
    <recommendedName>
        <fullName evidence="4">RHS repeat-associated core domain-containing protein</fullName>
    </recommendedName>
</protein>
<dbReference type="OrthoDB" id="9814627at2"/>
<keyword evidence="1" id="KW-0732">Signal</keyword>
<accession>A0A4Z0PQT4</accession>
<evidence type="ECO:0000256" key="1">
    <source>
        <dbReference type="SAM" id="SignalP"/>
    </source>
</evidence>
<proteinExistence type="predicted"/>
<reference evidence="2 3" key="1">
    <citation type="submission" date="2019-04" db="EMBL/GenBank/DDBJ databases">
        <authorList>
            <person name="Feng G."/>
            <person name="Zhang J."/>
            <person name="Zhu H."/>
        </authorList>
    </citation>
    <scope>NUCLEOTIDE SEQUENCE [LARGE SCALE GENOMIC DNA]</scope>
    <source>
        <strain evidence="2 3">JCM 17223</strain>
    </source>
</reference>
<organism evidence="2 3">
    <name type="scientific">Hymenobacter elongatus</name>
    <dbReference type="NCBI Taxonomy" id="877208"/>
    <lineage>
        <taxon>Bacteria</taxon>
        <taxon>Pseudomonadati</taxon>
        <taxon>Bacteroidota</taxon>
        <taxon>Cytophagia</taxon>
        <taxon>Cytophagales</taxon>
        <taxon>Hymenobacteraceae</taxon>
        <taxon>Hymenobacter</taxon>
    </lineage>
</organism>
<evidence type="ECO:0000313" key="2">
    <source>
        <dbReference type="EMBL" id="TGE17545.1"/>
    </source>
</evidence>
<evidence type="ECO:0000313" key="3">
    <source>
        <dbReference type="Proteomes" id="UP000297739"/>
    </source>
</evidence>
<dbReference type="Proteomes" id="UP000297739">
    <property type="component" value="Unassembled WGS sequence"/>
</dbReference>
<keyword evidence="3" id="KW-1185">Reference proteome</keyword>
<evidence type="ECO:0008006" key="4">
    <source>
        <dbReference type="Google" id="ProtNLM"/>
    </source>
</evidence>
<name>A0A4Z0PQT4_9BACT</name>
<sequence length="1917" mass="208005">MKFLYRPRIIKAIASFLLLEVVTQLVAPAASYALTSGPTVPEATSFEPVDTTDMVDLASGDFTYNIPLLEVPGPEGGYPLALSYHAGIQPNEEASWVGLGWSLNPGAINRNVNGFADDHENITQTRRDYWSGGQTSTTSVGVTVGIPGTPASVSFGLSFSQDTYRGFGVGTNIGIGSSFEMGPASIGASASVYTDGYGNSGAGVGVGVSVAVAGNVSASLGVSASTSGGFGVNAGLGYSDKASKMSASILGVSMNSGSSTPSLSVGGGSAMVESGRAGIIQTEVSSFGVSIPFPGGSVNLRQSDVRYWSDETVDVLASGSIYFPKQFTPNVWNSSTSSYTFDNKAFDTYRLSDPENANIYEHPDPNWLLGGSFADYDNYMVSGQGIAGSMRPYVYQAALYSQNKVVPNVSSRHHIIDYPLPWDNKPAFFRFENDFSNQYRQTSTGTLTSGPYSYGGQNYDDVRYNFDNQAQHGENNTLGYDASNDRIAGSKSIEYYTNQQIKSGIAKVTGFIDQSAKGFARDNNSQIGGFSVTNASGVTYHYALPVYSFNELFYMQKVGSSGSNLTYNRLSKPQKYAYTWYLTAVTGPDYVDINNDGLAGQGDWGYWAVFNYGKWSTDYKWRNPSEGYHRDADASFESYSKGMKELYYLNSVATRTHTALFVKSFRADGKGAADGNGGSRPFAVTPAIGCTPTGGGGCRDPYWRCAYPAIQLKLDKVITLKNEDVPANVENQATTYNINNVAYSSNGVSFSTSGRRFLGENILDVADVASLSSITVKSINSTVFSYNYSLSPGTVNSWDETGTFYTSSDLSSPSTSVSNTPPLFGKLTLNQIQTFGLGGNGAMPPTKFGYELSQEEKSSTSITVGEVINSKGYVMLGDENPFREGDLLEFIANGRRVCCALVKSEGGIHYLARYIGYSPPSGTYTASLTKNPPYSKDNYDMWGMFKSDFNTDLTSLSGFDETMGRATSEVSAKSTDVWSLRSIQTPLGAILKVKYEGDKYQAKLLKRPNMIAGFGYGQAASTGNHTPASSTGRIALGNRLVVPASSVFKVGQRVMISGLFTPNDPSRNFRGVYDVPVTITQIEDLNSSLGSNIIYVRDDTGQLWQPATNIPRQQLYLGHVKLSESNNNNYGGGLRVQNISVSTFGLDKTTRYNYENNELPSGVTSYEPGSYLPVNEADFAGYISASTHGGMNSNEMSSARAAASTTAKAYKINYYSTLPTLLSLTRILPAPGVMYEYVTVRDEIKRANETEKILPQTTVYQFEVIKPNMVSLLPVTYTSGAAPTSSKPYRVMTREVAIHDFTTRVGRLKRRTSYYSTDESGRTSASGKNLVKLSETVNHYLHDEFTNAGIGANVTLNSSGYTAKLGQYGYIGMVQETFADSRKTQIPGNEFQYDRKVIMSSRKTYPVILTGTTTTDYKTNTSVTTENRQFDFLSGEVTSMLTTDSYGNRMLSESTPAYRKYPTLGPKMGANGNRNMLTQSAGSAQFKVDAQGNKQGLLSATAQTWSTSVPVLGTAVFNPEYRDVQTSVWRPQATYSWLPINSTIDGLTPLTGAGAYTDFFTGGAVAPWKKTSQVTLYDVFSAALEATDINGKYAATKKGYDRSRVLLSGAPASYNELAYTGLEDVGSVSETINGGIKAVWPDWATSDAAIETDASQTTTIVHTGIKSLLLKPQKHGMSYDVPIASVQTAKAYRASVWSNRPEAQLYYWVDGVERSIVSGNTQKQANGWYLLELTIPPIGAGHQTLRVGCYNSSPTTNVYLDDFRFQPIDAQTTAYVYDKHTGKVTHLLDNNNLYTRYEYDAAGRLTKTYRETFKYQPKLVNEVAYQYGLSRPALDGITLAVSPPSNSRTVQVSLSLPAALSSNRVIQYNPGSGTAYTTVSSVAFPYTYSAAGTYWMRVRVTDAEGKQRELVSKVIVP</sequence>
<comment type="caution">
    <text evidence="2">The sequence shown here is derived from an EMBL/GenBank/DDBJ whole genome shotgun (WGS) entry which is preliminary data.</text>
</comment>
<gene>
    <name evidence="2" type="ORF">E5J99_06745</name>
</gene>
<dbReference type="EMBL" id="SRLD01000010">
    <property type="protein sequence ID" value="TGE17545.1"/>
    <property type="molecule type" value="Genomic_DNA"/>
</dbReference>
<dbReference type="RefSeq" id="WP_135496962.1">
    <property type="nucleotide sequence ID" value="NZ_SRLD01000010.1"/>
</dbReference>